<name>A0A7W3IRQ1_9ACTN</name>
<organism evidence="1 2">
    <name type="scientific">Microlunatus kandeliicorticis</name>
    <dbReference type="NCBI Taxonomy" id="1759536"/>
    <lineage>
        <taxon>Bacteria</taxon>
        <taxon>Bacillati</taxon>
        <taxon>Actinomycetota</taxon>
        <taxon>Actinomycetes</taxon>
        <taxon>Propionibacteriales</taxon>
        <taxon>Propionibacteriaceae</taxon>
        <taxon>Microlunatus</taxon>
    </lineage>
</organism>
<comment type="caution">
    <text evidence="1">The sequence shown here is derived from an EMBL/GenBank/DDBJ whole genome shotgun (WGS) entry which is preliminary data.</text>
</comment>
<evidence type="ECO:0000313" key="1">
    <source>
        <dbReference type="EMBL" id="MBA8794036.1"/>
    </source>
</evidence>
<protein>
    <submittedName>
        <fullName evidence="1">Uncharacterized protein</fullName>
    </submittedName>
</protein>
<sequence length="204" mass="22078">MNTPGSPPDAKQAALELSEVLAENAAALASDDLATVAAAMTRVRAGARALEAGLTSRGWGGDVLYGWGEPDEDELEDRWPETVDDDESDGAVIPSDGPFLPSSALKMTYQCRADFYLTDEQALIDWIVEHAGDWGLHGWDRPYVESRGAFDCFTDLVSQPRLDLTDTGLLPAGSQAVTYQVDRTLWEMHEDDVDTAGDAFPVNG</sequence>
<evidence type="ECO:0000313" key="2">
    <source>
        <dbReference type="Proteomes" id="UP000523079"/>
    </source>
</evidence>
<dbReference type="EMBL" id="JACGWT010000002">
    <property type="protein sequence ID" value="MBA8794036.1"/>
    <property type="molecule type" value="Genomic_DNA"/>
</dbReference>
<proteinExistence type="predicted"/>
<dbReference type="Proteomes" id="UP000523079">
    <property type="component" value="Unassembled WGS sequence"/>
</dbReference>
<accession>A0A7W3IRQ1</accession>
<gene>
    <name evidence="1" type="ORF">FHX74_001641</name>
</gene>
<keyword evidence="2" id="KW-1185">Reference proteome</keyword>
<dbReference type="RefSeq" id="WP_182559559.1">
    <property type="nucleotide sequence ID" value="NZ_JACGWT010000002.1"/>
</dbReference>
<reference evidence="1 2" key="1">
    <citation type="submission" date="2020-07" db="EMBL/GenBank/DDBJ databases">
        <title>Sequencing the genomes of 1000 actinobacteria strains.</title>
        <authorList>
            <person name="Klenk H.-P."/>
        </authorList>
    </citation>
    <scope>NUCLEOTIDE SEQUENCE [LARGE SCALE GENOMIC DNA]</scope>
    <source>
        <strain evidence="1 2">DSM 100723</strain>
    </source>
</reference>
<dbReference type="AlphaFoldDB" id="A0A7W3IRQ1"/>